<feature type="compositionally biased region" description="Polar residues" evidence="5">
    <location>
        <begin position="1"/>
        <end position="13"/>
    </location>
</feature>
<keyword evidence="2" id="KW-0805">Transcription regulation</keyword>
<feature type="compositionally biased region" description="Basic and acidic residues" evidence="5">
    <location>
        <begin position="15"/>
        <end position="32"/>
    </location>
</feature>
<dbReference type="InterPro" id="IPR039425">
    <property type="entry name" value="RNA_pol_sigma-70-like"/>
</dbReference>
<sequence length="224" mass="25047">MNNSTPSPTTTRAMSHGDRTSRTDRPERVDRTDRVDELAPWMRACAAGDAHAFAVLYTSLFPQIRATAWAVLHDRAQAEEVAQDVIAEVWRGAARFDSHRGQVTPWVLTIARHRATDRARSRATARHHEERYAHLTPNHAFDTVAEEVLNRLDAHQVRGHLGQLSDLQRQALALVYLHGSTHAAGARTLGVPLGTFKSRVRDALTHLRRELHPAATEFTPPDDS</sequence>
<keyword evidence="3" id="KW-0731">Sigma factor</keyword>
<proteinExistence type="inferred from homology"/>
<dbReference type="InterPro" id="IPR014284">
    <property type="entry name" value="RNA_pol_sigma-70_dom"/>
</dbReference>
<dbReference type="InterPro" id="IPR013324">
    <property type="entry name" value="RNA_pol_sigma_r3/r4-like"/>
</dbReference>
<dbReference type="Pfam" id="PF08281">
    <property type="entry name" value="Sigma70_r4_2"/>
    <property type="match status" value="1"/>
</dbReference>
<evidence type="ECO:0000256" key="4">
    <source>
        <dbReference type="ARBA" id="ARBA00023163"/>
    </source>
</evidence>
<accession>A0ABV6VWT5</accession>
<evidence type="ECO:0000313" key="9">
    <source>
        <dbReference type="Proteomes" id="UP001592531"/>
    </source>
</evidence>
<dbReference type="InterPro" id="IPR013325">
    <property type="entry name" value="RNA_pol_sigma_r2"/>
</dbReference>
<name>A0ABV6VWT5_9ACTN</name>
<evidence type="ECO:0000256" key="2">
    <source>
        <dbReference type="ARBA" id="ARBA00023015"/>
    </source>
</evidence>
<dbReference type="Gene3D" id="1.10.10.10">
    <property type="entry name" value="Winged helix-like DNA-binding domain superfamily/Winged helix DNA-binding domain"/>
    <property type="match status" value="1"/>
</dbReference>
<feature type="region of interest" description="Disordered" evidence="5">
    <location>
        <begin position="1"/>
        <end position="32"/>
    </location>
</feature>
<dbReference type="PANTHER" id="PTHR43133:SF66">
    <property type="entry name" value="ECF RNA POLYMERASE SIGMA FACTOR SIGK"/>
    <property type="match status" value="1"/>
</dbReference>
<dbReference type="Pfam" id="PF04542">
    <property type="entry name" value="Sigma70_r2"/>
    <property type="match status" value="1"/>
</dbReference>
<gene>
    <name evidence="8" type="ORF">ACEZDE_15330</name>
</gene>
<organism evidence="8 9">
    <name type="scientific">Streptacidiphilus cavernicola</name>
    <dbReference type="NCBI Taxonomy" id="3342716"/>
    <lineage>
        <taxon>Bacteria</taxon>
        <taxon>Bacillati</taxon>
        <taxon>Actinomycetota</taxon>
        <taxon>Actinomycetes</taxon>
        <taxon>Kitasatosporales</taxon>
        <taxon>Streptomycetaceae</taxon>
        <taxon>Streptacidiphilus</taxon>
    </lineage>
</organism>
<dbReference type="NCBIfam" id="TIGR02937">
    <property type="entry name" value="sigma70-ECF"/>
    <property type="match status" value="1"/>
</dbReference>
<evidence type="ECO:0000256" key="1">
    <source>
        <dbReference type="ARBA" id="ARBA00010641"/>
    </source>
</evidence>
<dbReference type="Proteomes" id="UP001592531">
    <property type="component" value="Unassembled WGS sequence"/>
</dbReference>
<keyword evidence="9" id="KW-1185">Reference proteome</keyword>
<dbReference type="SUPFAM" id="SSF88946">
    <property type="entry name" value="Sigma2 domain of RNA polymerase sigma factors"/>
    <property type="match status" value="1"/>
</dbReference>
<dbReference type="RefSeq" id="WP_380536695.1">
    <property type="nucleotide sequence ID" value="NZ_JBHFAB010000010.1"/>
</dbReference>
<reference evidence="8 9" key="1">
    <citation type="submission" date="2024-09" db="EMBL/GenBank/DDBJ databases">
        <authorList>
            <person name="Lee S.D."/>
        </authorList>
    </citation>
    <scope>NUCLEOTIDE SEQUENCE [LARGE SCALE GENOMIC DNA]</scope>
    <source>
        <strain evidence="8 9">N8-3</strain>
    </source>
</reference>
<keyword evidence="4" id="KW-0804">Transcription</keyword>
<comment type="similarity">
    <text evidence="1">Belongs to the sigma-70 factor family. ECF subfamily.</text>
</comment>
<evidence type="ECO:0000256" key="5">
    <source>
        <dbReference type="SAM" id="MobiDB-lite"/>
    </source>
</evidence>
<dbReference type="EMBL" id="JBHFAB010000010">
    <property type="protein sequence ID" value="MFC1418003.1"/>
    <property type="molecule type" value="Genomic_DNA"/>
</dbReference>
<evidence type="ECO:0000259" key="6">
    <source>
        <dbReference type="Pfam" id="PF04542"/>
    </source>
</evidence>
<dbReference type="PANTHER" id="PTHR43133">
    <property type="entry name" value="RNA POLYMERASE ECF-TYPE SIGMA FACTO"/>
    <property type="match status" value="1"/>
</dbReference>
<feature type="domain" description="RNA polymerase sigma-70 region 2" evidence="6">
    <location>
        <begin position="56"/>
        <end position="123"/>
    </location>
</feature>
<comment type="caution">
    <text evidence="8">The sequence shown here is derived from an EMBL/GenBank/DDBJ whole genome shotgun (WGS) entry which is preliminary data.</text>
</comment>
<dbReference type="SUPFAM" id="SSF88659">
    <property type="entry name" value="Sigma3 and sigma4 domains of RNA polymerase sigma factors"/>
    <property type="match status" value="1"/>
</dbReference>
<evidence type="ECO:0000256" key="3">
    <source>
        <dbReference type="ARBA" id="ARBA00023082"/>
    </source>
</evidence>
<dbReference type="Gene3D" id="1.10.1740.10">
    <property type="match status" value="1"/>
</dbReference>
<dbReference type="InterPro" id="IPR036388">
    <property type="entry name" value="WH-like_DNA-bd_sf"/>
</dbReference>
<dbReference type="InterPro" id="IPR007627">
    <property type="entry name" value="RNA_pol_sigma70_r2"/>
</dbReference>
<feature type="domain" description="RNA polymerase sigma factor 70 region 4 type 2" evidence="7">
    <location>
        <begin position="161"/>
        <end position="207"/>
    </location>
</feature>
<dbReference type="InterPro" id="IPR013249">
    <property type="entry name" value="RNA_pol_sigma70_r4_t2"/>
</dbReference>
<evidence type="ECO:0000259" key="7">
    <source>
        <dbReference type="Pfam" id="PF08281"/>
    </source>
</evidence>
<evidence type="ECO:0000313" key="8">
    <source>
        <dbReference type="EMBL" id="MFC1418003.1"/>
    </source>
</evidence>
<protein>
    <submittedName>
        <fullName evidence="8">Sigma-70 family RNA polymerase sigma factor</fullName>
    </submittedName>
</protein>